<evidence type="ECO:0000256" key="4">
    <source>
        <dbReference type="ARBA" id="ARBA00022741"/>
    </source>
</evidence>
<keyword evidence="10" id="KW-1185">Reference proteome</keyword>
<comment type="catalytic activity">
    <reaction evidence="7">
        <text>L-threonyl-[protein] + ATP = O-phospho-L-threonyl-[protein] + ADP + H(+)</text>
        <dbReference type="Rhea" id="RHEA:46608"/>
        <dbReference type="Rhea" id="RHEA-COMP:11060"/>
        <dbReference type="Rhea" id="RHEA-COMP:11605"/>
        <dbReference type="ChEBI" id="CHEBI:15378"/>
        <dbReference type="ChEBI" id="CHEBI:30013"/>
        <dbReference type="ChEBI" id="CHEBI:30616"/>
        <dbReference type="ChEBI" id="CHEBI:61977"/>
        <dbReference type="ChEBI" id="CHEBI:456216"/>
        <dbReference type="EC" id="2.7.11.1"/>
    </reaction>
</comment>
<dbReference type="GO" id="GO:0004674">
    <property type="term" value="F:protein serine/threonine kinase activity"/>
    <property type="evidence" value="ECO:0007669"/>
    <property type="project" value="UniProtKB-KW"/>
</dbReference>
<evidence type="ECO:0000313" key="10">
    <source>
        <dbReference type="Proteomes" id="UP001237642"/>
    </source>
</evidence>
<reference evidence="9" key="2">
    <citation type="submission" date="2023-05" db="EMBL/GenBank/DDBJ databases">
        <authorList>
            <person name="Schelkunov M.I."/>
        </authorList>
    </citation>
    <scope>NUCLEOTIDE SEQUENCE</scope>
    <source>
        <strain evidence="9">Hsosn_3</strain>
        <tissue evidence="9">Leaf</tissue>
    </source>
</reference>
<evidence type="ECO:0000256" key="6">
    <source>
        <dbReference type="ARBA" id="ARBA00022840"/>
    </source>
</evidence>
<dbReference type="PANTHER" id="PTHR13902">
    <property type="entry name" value="SERINE/THREONINE-PROTEIN KINASE WNK WITH NO LYSINE -RELATED"/>
    <property type="match status" value="1"/>
</dbReference>
<dbReference type="AlphaFoldDB" id="A0AAD8IHS4"/>
<organism evidence="9 10">
    <name type="scientific">Heracleum sosnowskyi</name>
    <dbReference type="NCBI Taxonomy" id="360622"/>
    <lineage>
        <taxon>Eukaryota</taxon>
        <taxon>Viridiplantae</taxon>
        <taxon>Streptophyta</taxon>
        <taxon>Embryophyta</taxon>
        <taxon>Tracheophyta</taxon>
        <taxon>Spermatophyta</taxon>
        <taxon>Magnoliopsida</taxon>
        <taxon>eudicotyledons</taxon>
        <taxon>Gunneridae</taxon>
        <taxon>Pentapetalae</taxon>
        <taxon>asterids</taxon>
        <taxon>campanulids</taxon>
        <taxon>Apiales</taxon>
        <taxon>Apiaceae</taxon>
        <taxon>Apioideae</taxon>
        <taxon>apioid superclade</taxon>
        <taxon>Tordylieae</taxon>
        <taxon>Tordyliinae</taxon>
        <taxon>Heracleum</taxon>
    </lineage>
</organism>
<protein>
    <recommendedName>
        <fullName evidence="1">non-specific serine/threonine protein kinase</fullName>
        <ecNumber evidence="1">2.7.11.1</ecNumber>
    </recommendedName>
</protein>
<keyword evidence="5" id="KW-0418">Kinase</keyword>
<evidence type="ECO:0000256" key="1">
    <source>
        <dbReference type="ARBA" id="ARBA00012513"/>
    </source>
</evidence>
<proteinExistence type="predicted"/>
<reference evidence="9" key="1">
    <citation type="submission" date="2023-02" db="EMBL/GenBank/DDBJ databases">
        <title>Genome of toxic invasive species Heracleum sosnowskyi carries increased number of genes despite the absence of recent whole-genome duplications.</title>
        <authorList>
            <person name="Schelkunov M."/>
            <person name="Shtratnikova V."/>
            <person name="Makarenko M."/>
            <person name="Klepikova A."/>
            <person name="Omelchenko D."/>
            <person name="Novikova G."/>
            <person name="Obukhova E."/>
            <person name="Bogdanov V."/>
            <person name="Penin A."/>
            <person name="Logacheva M."/>
        </authorList>
    </citation>
    <scope>NUCLEOTIDE SEQUENCE</scope>
    <source>
        <strain evidence="9">Hsosn_3</strain>
        <tissue evidence="9">Leaf</tissue>
    </source>
</reference>
<evidence type="ECO:0000256" key="3">
    <source>
        <dbReference type="ARBA" id="ARBA00022679"/>
    </source>
</evidence>
<evidence type="ECO:0000256" key="5">
    <source>
        <dbReference type="ARBA" id="ARBA00022777"/>
    </source>
</evidence>
<dbReference type="InterPro" id="IPR011009">
    <property type="entry name" value="Kinase-like_dom_sf"/>
</dbReference>
<sequence length="232" mass="27546">MNGATDLESDGCEYVEVDPTGRYGGYNEILDRWASKIVYRAFDDYEGIELAWNQVKLFDFLQSPEDRERMYCKIHLLKTLKHNNIMKFYTSWVDPSNRNINFVTEMFTSGALRQYRQRHKNVNIRALKHYNETICYRYRRKIRYNATNTTKLFSSSSSSIPSSPDDHKLKEDVDSCYNVGYDLFFDDPEYVRDELSCFRGLILDISYRPINVVCWKRALCLEFMEKVELIFV</sequence>
<dbReference type="EMBL" id="JAUIZM010000005">
    <property type="protein sequence ID" value="KAK1385955.1"/>
    <property type="molecule type" value="Genomic_DNA"/>
</dbReference>
<keyword evidence="3" id="KW-0808">Transferase</keyword>
<evidence type="ECO:0000256" key="2">
    <source>
        <dbReference type="ARBA" id="ARBA00022527"/>
    </source>
</evidence>
<keyword evidence="6" id="KW-0067">ATP-binding</keyword>
<evidence type="ECO:0000256" key="7">
    <source>
        <dbReference type="ARBA" id="ARBA00047899"/>
    </source>
</evidence>
<accession>A0AAD8IHS4</accession>
<dbReference type="Gene3D" id="3.30.200.20">
    <property type="entry name" value="Phosphorylase Kinase, domain 1"/>
    <property type="match status" value="1"/>
</dbReference>
<dbReference type="InterPro" id="IPR050588">
    <property type="entry name" value="WNK_Ser-Thr_kinase"/>
</dbReference>
<dbReference type="EC" id="2.7.11.1" evidence="1"/>
<gene>
    <name evidence="9" type="ORF">POM88_023690</name>
</gene>
<comment type="catalytic activity">
    <reaction evidence="8">
        <text>L-seryl-[protein] + ATP = O-phospho-L-seryl-[protein] + ADP + H(+)</text>
        <dbReference type="Rhea" id="RHEA:17989"/>
        <dbReference type="Rhea" id="RHEA-COMP:9863"/>
        <dbReference type="Rhea" id="RHEA-COMP:11604"/>
        <dbReference type="ChEBI" id="CHEBI:15378"/>
        <dbReference type="ChEBI" id="CHEBI:29999"/>
        <dbReference type="ChEBI" id="CHEBI:30616"/>
        <dbReference type="ChEBI" id="CHEBI:83421"/>
        <dbReference type="ChEBI" id="CHEBI:456216"/>
        <dbReference type="EC" id="2.7.11.1"/>
    </reaction>
</comment>
<keyword evidence="2" id="KW-0723">Serine/threonine-protein kinase</keyword>
<dbReference type="FunFam" id="3.30.200.20:FF:000075">
    <property type="entry name" value="Probable serine/threonine-protein kinase WNK1"/>
    <property type="match status" value="1"/>
</dbReference>
<evidence type="ECO:0000313" key="9">
    <source>
        <dbReference type="EMBL" id="KAK1385955.1"/>
    </source>
</evidence>
<evidence type="ECO:0000256" key="8">
    <source>
        <dbReference type="ARBA" id="ARBA00048679"/>
    </source>
</evidence>
<dbReference type="Proteomes" id="UP001237642">
    <property type="component" value="Unassembled WGS sequence"/>
</dbReference>
<keyword evidence="4" id="KW-0547">Nucleotide-binding</keyword>
<dbReference type="GO" id="GO:0005524">
    <property type="term" value="F:ATP binding"/>
    <property type="evidence" value="ECO:0007669"/>
    <property type="project" value="UniProtKB-KW"/>
</dbReference>
<name>A0AAD8IHS4_9APIA</name>
<comment type="caution">
    <text evidence="9">The sequence shown here is derived from an EMBL/GenBank/DDBJ whole genome shotgun (WGS) entry which is preliminary data.</text>
</comment>
<dbReference type="SUPFAM" id="SSF56112">
    <property type="entry name" value="Protein kinase-like (PK-like)"/>
    <property type="match status" value="1"/>
</dbReference>